<dbReference type="PANTHER" id="PTHR30273">
    <property type="entry name" value="PERIPLASMIC SIGNAL SENSOR AND SIGMA FACTOR ACTIVATOR FECR-RELATED"/>
    <property type="match status" value="1"/>
</dbReference>
<evidence type="ECO:0000313" key="4">
    <source>
        <dbReference type="Proteomes" id="UP000316855"/>
    </source>
</evidence>
<dbReference type="Gene3D" id="2.60.120.1440">
    <property type="match status" value="1"/>
</dbReference>
<dbReference type="EMBL" id="CP036343">
    <property type="protein sequence ID" value="QDT91942.1"/>
    <property type="molecule type" value="Genomic_DNA"/>
</dbReference>
<dbReference type="GO" id="GO:0016989">
    <property type="term" value="F:sigma factor antagonist activity"/>
    <property type="evidence" value="ECO:0007669"/>
    <property type="project" value="TreeGrafter"/>
</dbReference>
<dbReference type="AlphaFoldDB" id="A0A517VG05"/>
<dbReference type="Proteomes" id="UP000316855">
    <property type="component" value="Chromosome"/>
</dbReference>
<dbReference type="Pfam" id="PF04773">
    <property type="entry name" value="FecR"/>
    <property type="match status" value="1"/>
</dbReference>
<evidence type="ECO:0000313" key="3">
    <source>
        <dbReference type="EMBL" id="QDT91942.1"/>
    </source>
</evidence>
<gene>
    <name evidence="3" type="ORF">Pan161_36060</name>
</gene>
<evidence type="ECO:0000259" key="2">
    <source>
        <dbReference type="Pfam" id="PF04773"/>
    </source>
</evidence>
<dbReference type="PANTHER" id="PTHR30273:SF2">
    <property type="entry name" value="PROTEIN FECR"/>
    <property type="match status" value="1"/>
</dbReference>
<reference evidence="3 4" key="1">
    <citation type="submission" date="2019-02" db="EMBL/GenBank/DDBJ databases">
        <title>Deep-cultivation of Planctomycetes and their phenomic and genomic characterization uncovers novel biology.</title>
        <authorList>
            <person name="Wiegand S."/>
            <person name="Jogler M."/>
            <person name="Boedeker C."/>
            <person name="Pinto D."/>
            <person name="Vollmers J."/>
            <person name="Rivas-Marin E."/>
            <person name="Kohn T."/>
            <person name="Peeters S.H."/>
            <person name="Heuer A."/>
            <person name="Rast P."/>
            <person name="Oberbeckmann S."/>
            <person name="Bunk B."/>
            <person name="Jeske O."/>
            <person name="Meyerdierks A."/>
            <person name="Storesund J.E."/>
            <person name="Kallscheuer N."/>
            <person name="Luecker S."/>
            <person name="Lage O.M."/>
            <person name="Pohl T."/>
            <person name="Merkel B.J."/>
            <person name="Hornburger P."/>
            <person name="Mueller R.-W."/>
            <person name="Bruemmer F."/>
            <person name="Labrenz M."/>
            <person name="Spormann A.M."/>
            <person name="Op den Camp H."/>
            <person name="Overmann J."/>
            <person name="Amann R."/>
            <person name="Jetten M.S.M."/>
            <person name="Mascher T."/>
            <person name="Medema M.H."/>
            <person name="Devos D.P."/>
            <person name="Kaster A.-K."/>
            <person name="Ovreas L."/>
            <person name="Rohde M."/>
            <person name="Galperin M.Y."/>
            <person name="Jogler C."/>
        </authorList>
    </citation>
    <scope>NUCLEOTIDE SEQUENCE [LARGE SCALE GENOMIC DNA]</scope>
    <source>
        <strain evidence="3 4">Pan161</strain>
    </source>
</reference>
<organism evidence="3 4">
    <name type="scientific">Gimesia algae</name>
    <dbReference type="NCBI Taxonomy" id="2527971"/>
    <lineage>
        <taxon>Bacteria</taxon>
        <taxon>Pseudomonadati</taxon>
        <taxon>Planctomycetota</taxon>
        <taxon>Planctomycetia</taxon>
        <taxon>Planctomycetales</taxon>
        <taxon>Planctomycetaceae</taxon>
        <taxon>Gimesia</taxon>
    </lineage>
</organism>
<evidence type="ECO:0000256" key="1">
    <source>
        <dbReference type="SAM" id="Phobius"/>
    </source>
</evidence>
<dbReference type="InterPro" id="IPR012373">
    <property type="entry name" value="Ferrdict_sens_TM"/>
</dbReference>
<accession>A0A517VG05</accession>
<keyword evidence="1" id="KW-1133">Transmembrane helix</keyword>
<keyword evidence="1" id="KW-0812">Transmembrane</keyword>
<dbReference type="InterPro" id="IPR006860">
    <property type="entry name" value="FecR"/>
</dbReference>
<keyword evidence="1" id="KW-0472">Membrane</keyword>
<proteinExistence type="predicted"/>
<dbReference type="KEGG" id="gax:Pan161_36060"/>
<dbReference type="RefSeq" id="WP_197995378.1">
    <property type="nucleotide sequence ID" value="NZ_CP036343.1"/>
</dbReference>
<sequence>MIQQDDDRLLQEYLDRSLSPEELHAFEERLCNEPELADRLITFASDDLVLAEWGAAIELEQQTLPDESTAFSRANQLFSRSNRTVAISVLASIFSILLLLGGYYLYQSVLSSPFVSISEDVVFSSGEPIKNHIRQTLKQGSAELHFPTGAKVLISAPASYEVTGNNSMHLQQGSFIANVPSSGIGFQVDTPHGRVIDLGTLFSVQTVEKLDTRIQVYRGKVIASLMNRAGGIQSSKQVSEHHSATIDSFKNEIAEDSDTLSLAEKCGILNYSDSVVLQENMPDALATGMYQVFEHDGLAFIFPERMQVLLNSDLMLVAKPSEIGPSQRAGMVSAGTKVDCYRIYYDPAVQEGAFIPVKGEIHFDRPILGVILDKKILSQTDRLFHPLSLKNSNRQFIHQGTETDTGGNDPQARYDEVSISPDRRTLSFMLLSGERFVDEFRVIVQSPH</sequence>
<protein>
    <submittedName>
        <fullName evidence="3">FecR protein</fullName>
    </submittedName>
</protein>
<keyword evidence="4" id="KW-1185">Reference proteome</keyword>
<feature type="domain" description="FecR protein" evidence="2">
    <location>
        <begin position="136"/>
        <end position="221"/>
    </location>
</feature>
<feature type="transmembrane region" description="Helical" evidence="1">
    <location>
        <begin position="85"/>
        <end position="106"/>
    </location>
</feature>
<name>A0A517VG05_9PLAN</name>